<dbReference type="HAMAP" id="MF_02225">
    <property type="entry name" value="CoaBC"/>
    <property type="match status" value="1"/>
</dbReference>
<dbReference type="GO" id="GO:0004633">
    <property type="term" value="F:phosphopantothenoylcysteine decarboxylase activity"/>
    <property type="evidence" value="ECO:0007669"/>
    <property type="project" value="UniProtKB-UniRule"/>
</dbReference>
<dbReference type="Pfam" id="PF04127">
    <property type="entry name" value="DFP"/>
    <property type="match status" value="1"/>
</dbReference>
<dbReference type="InterPro" id="IPR036551">
    <property type="entry name" value="Flavin_trans-like"/>
</dbReference>
<organism evidence="6 7">
    <name type="scientific">Candidatus Methanofastidiosum methylothiophilum</name>
    <dbReference type="NCBI Taxonomy" id="1705564"/>
    <lineage>
        <taxon>Archaea</taxon>
        <taxon>Methanobacteriati</taxon>
        <taxon>Methanobacteriota</taxon>
        <taxon>Stenosarchaea group</taxon>
        <taxon>Candidatus Methanofastidiosia</taxon>
        <taxon>Candidatus Methanofastidiosales</taxon>
        <taxon>Candidatus Methanofastidiosaceae</taxon>
        <taxon>Candidatus Methanofastidiosum</taxon>
    </lineage>
</organism>
<comment type="pathway">
    <text evidence="3">Cofactor biosynthesis; coenzyme A biosynthesis.</text>
</comment>
<dbReference type="UniPathway" id="UPA00241"/>
<keyword evidence="3" id="KW-0436">Ligase</keyword>
<comment type="similarity">
    <text evidence="3">In the N-terminal section; belongs to the HFCD (homo-oligomeric flavin containing Cys decarboxylase) superfamily.</text>
</comment>
<keyword evidence="1 3" id="KW-0210">Decarboxylase</keyword>
<evidence type="ECO:0000256" key="3">
    <source>
        <dbReference type="HAMAP-Rule" id="MF_02225"/>
    </source>
</evidence>
<dbReference type="SUPFAM" id="SSF52507">
    <property type="entry name" value="Homo-oligomeric flavin-containing Cys decarboxylases, HFCD"/>
    <property type="match status" value="1"/>
</dbReference>
<dbReference type="InterPro" id="IPR005252">
    <property type="entry name" value="CoaBC"/>
</dbReference>
<dbReference type="Gene3D" id="3.40.50.1950">
    <property type="entry name" value="Flavin prenyltransferase-like"/>
    <property type="match status" value="1"/>
</dbReference>
<comment type="caution">
    <text evidence="3">Lacks conserved residue(s) required for the propagation of feature annotation.</text>
</comment>
<dbReference type="EMBL" id="LNGD01000001">
    <property type="protein sequence ID" value="KYC54437.1"/>
    <property type="molecule type" value="Genomic_DNA"/>
</dbReference>
<dbReference type="Gene3D" id="3.40.50.10300">
    <property type="entry name" value="CoaB-like"/>
    <property type="match status" value="1"/>
</dbReference>
<protein>
    <recommendedName>
        <fullName evidence="3">Coenzyme A biosynthesis bifunctional protein CoaBC</fullName>
    </recommendedName>
    <alternativeName>
        <fullName evidence="3">DNA/pantothenate metabolism flavoprotein</fullName>
    </alternativeName>
    <alternativeName>
        <fullName evidence="3">Phosphopantothenoylcysteine synthetase/decarboxylase</fullName>
        <shortName evidence="3">PPCS-PPCDC</shortName>
    </alternativeName>
    <domain>
        <recommendedName>
            <fullName evidence="3">Phosphopantothenoylcysteine decarboxylase</fullName>
            <shortName evidence="3">PPC decarboxylase</shortName>
            <shortName evidence="3">PPC-DC</shortName>
            <ecNumber evidence="3">4.1.1.36</ecNumber>
        </recommendedName>
        <alternativeName>
            <fullName evidence="3">CoaC</fullName>
        </alternativeName>
    </domain>
    <domain>
        <recommendedName>
            <fullName evidence="3">Phosphopantothenate--cysteine ligase</fullName>
            <ecNumber evidence="3">6.3.2.5</ecNumber>
        </recommendedName>
        <alternativeName>
            <fullName evidence="3">CoaB</fullName>
        </alternativeName>
        <alternativeName>
            <fullName evidence="3">Phosphopantothenoylcysteine synthetase</fullName>
            <shortName evidence="3">PPC synthetase</shortName>
            <shortName evidence="3">PPC-S</shortName>
        </alternativeName>
    </domain>
</protein>
<keyword evidence="3" id="KW-0511">Multifunctional enzyme</keyword>
<feature type="binding site" evidence="3">
    <location>
        <position position="291"/>
    </location>
    <ligand>
        <name>CTP</name>
        <dbReference type="ChEBI" id="CHEBI:37563"/>
    </ligand>
</feature>
<keyword evidence="3" id="KW-0285">Flavoprotein</keyword>
<accession>A0A150JB26</accession>
<dbReference type="GO" id="GO:0015941">
    <property type="term" value="P:pantothenate catabolic process"/>
    <property type="evidence" value="ECO:0007669"/>
    <property type="project" value="InterPro"/>
</dbReference>
<keyword evidence="3" id="KW-0460">Magnesium</keyword>
<evidence type="ECO:0000256" key="2">
    <source>
        <dbReference type="ARBA" id="ARBA00023239"/>
    </source>
</evidence>
<dbReference type="PATRIC" id="fig|1705564.3.peg.43"/>
<feature type="domain" description="DNA/pantothenate metabolism flavoprotein C-terminal" evidence="5">
    <location>
        <begin position="192"/>
        <end position="399"/>
    </location>
</feature>
<dbReference type="SUPFAM" id="SSF102645">
    <property type="entry name" value="CoaB-like"/>
    <property type="match status" value="1"/>
</dbReference>
<keyword evidence="3" id="KW-0288">FMN</keyword>
<dbReference type="Proteomes" id="UP000075578">
    <property type="component" value="Unassembled WGS sequence"/>
</dbReference>
<dbReference type="InterPro" id="IPR003382">
    <property type="entry name" value="Flavoprotein"/>
</dbReference>
<dbReference type="GO" id="GO:0071513">
    <property type="term" value="C:phosphopantothenoylcysteine decarboxylase complex"/>
    <property type="evidence" value="ECO:0007669"/>
    <property type="project" value="TreeGrafter"/>
</dbReference>
<evidence type="ECO:0000313" key="7">
    <source>
        <dbReference type="Proteomes" id="UP000075578"/>
    </source>
</evidence>
<dbReference type="InterPro" id="IPR007085">
    <property type="entry name" value="DNA/pantothenate-metab_flavo_C"/>
</dbReference>
<gene>
    <name evidence="3" type="primary">coaBC</name>
    <name evidence="6" type="ORF">AMQ74_00042</name>
</gene>
<dbReference type="GO" id="GO:0046872">
    <property type="term" value="F:metal ion binding"/>
    <property type="evidence" value="ECO:0007669"/>
    <property type="project" value="UniProtKB-KW"/>
</dbReference>
<dbReference type="GO" id="GO:0015937">
    <property type="term" value="P:coenzyme A biosynthetic process"/>
    <property type="evidence" value="ECO:0007669"/>
    <property type="project" value="UniProtKB-UniRule"/>
</dbReference>
<dbReference type="EC" id="6.3.2.5" evidence="3"/>
<evidence type="ECO:0000259" key="5">
    <source>
        <dbReference type="Pfam" id="PF04127"/>
    </source>
</evidence>
<reference evidence="6 7" key="1">
    <citation type="journal article" date="2016" name="ISME J.">
        <title>Chasing the elusive Euryarchaeota class WSA2: genomes reveal a uniquely fastidious methyl-reducing methanogen.</title>
        <authorList>
            <person name="Nobu M.K."/>
            <person name="Narihiro T."/>
            <person name="Kuroda K."/>
            <person name="Mei R."/>
            <person name="Liu W.T."/>
        </authorList>
    </citation>
    <scope>NUCLEOTIDE SEQUENCE [LARGE SCALE GENOMIC DNA]</scope>
    <source>
        <strain evidence="6">U1lsi0528_Bin089</strain>
    </source>
</reference>
<comment type="caution">
    <text evidence="6">The sequence shown here is derived from an EMBL/GenBank/DDBJ whole genome shotgun (WGS) entry which is preliminary data.</text>
</comment>
<sequence length="405" mass="45005">MHRKSIKGTKSNKLLGKGIVLGITGSIAAVESVKLSRELMRHGAEVYAVMSADAKKIIHPYALEFATGNPVVDEITGKIEHVYYAGDHDKRCDLILIAPATANTISKIASGIDDTPVTTVASTGFGKVSMLIVPAMHSSMYKNPIILENIEKLKKYGVQFLTPKFEENKAKLPEIDDIVRAVIKTLSNKDFQGLKVLVTAGPTIEKIDDVRFITNKSTGLMGIKIAEEFDIRGADVTLILGHTQLKSHVKTIKAETFLDMHKAVMANKDVDIAIFAAATSDFHVESSCEGKISSDKSFNINLVPNKKIIEEFSKVSKAFIVGFKAEYSLPEEELIRRAYERLQSSEMDLIIANDVGKEMRGFESITNEVYVIDKNQKIYHLPLDEKEKLSEKIVNIIKKYFNEKK</sequence>
<proteinExistence type="inferred from homology"/>
<comment type="function">
    <text evidence="3">Catalyzes two sequential steps in the biosynthesis of coenzyme A. In the first step cysteine is conjugated to 4'-phosphopantothenate to form 4-phosphopantothenoylcysteine. In the second step the latter compound is decarboxylated to form 4'-phosphopantotheine.</text>
</comment>
<dbReference type="GO" id="GO:0004632">
    <property type="term" value="F:phosphopantothenate--cysteine ligase activity"/>
    <property type="evidence" value="ECO:0007669"/>
    <property type="project" value="UniProtKB-UniRule"/>
</dbReference>
<evidence type="ECO:0000313" key="6">
    <source>
        <dbReference type="EMBL" id="KYC54437.1"/>
    </source>
</evidence>
<dbReference type="Pfam" id="PF02441">
    <property type="entry name" value="Flavoprotein"/>
    <property type="match status" value="1"/>
</dbReference>
<dbReference type="InterPro" id="IPR035929">
    <property type="entry name" value="CoaB-like_sf"/>
</dbReference>
<dbReference type="GO" id="GO:0010181">
    <property type="term" value="F:FMN binding"/>
    <property type="evidence" value="ECO:0007669"/>
    <property type="project" value="UniProtKB-UniRule"/>
</dbReference>
<feature type="region of interest" description="Phosphopantothenate--cysteine ligase" evidence="3">
    <location>
        <begin position="196"/>
        <end position="405"/>
    </location>
</feature>
<comment type="cofactor">
    <cofactor evidence="3">
        <name>Mg(2+)</name>
        <dbReference type="ChEBI" id="CHEBI:18420"/>
    </cofactor>
</comment>
<dbReference type="PANTHER" id="PTHR14359">
    <property type="entry name" value="HOMO-OLIGOMERIC FLAVIN CONTAINING CYS DECARBOXYLASE FAMILY"/>
    <property type="match status" value="1"/>
</dbReference>
<dbReference type="NCBIfam" id="TIGR00521">
    <property type="entry name" value="coaBC_dfp"/>
    <property type="match status" value="1"/>
</dbReference>
<feature type="region of interest" description="Phosphopantothenoylcysteine decarboxylase" evidence="3">
    <location>
        <begin position="1"/>
        <end position="195"/>
    </location>
</feature>
<keyword evidence="3" id="KW-0479">Metal-binding</keyword>
<evidence type="ECO:0000259" key="4">
    <source>
        <dbReference type="Pfam" id="PF02441"/>
    </source>
</evidence>
<dbReference type="PANTHER" id="PTHR14359:SF6">
    <property type="entry name" value="PHOSPHOPANTOTHENOYLCYSTEINE DECARBOXYLASE"/>
    <property type="match status" value="1"/>
</dbReference>
<comment type="catalytic activity">
    <reaction evidence="3">
        <text>(R)-4'-phosphopantothenate + L-cysteine + CTP = N-[(R)-4-phosphopantothenoyl]-L-cysteine + CMP + diphosphate + H(+)</text>
        <dbReference type="Rhea" id="RHEA:19397"/>
        <dbReference type="ChEBI" id="CHEBI:10986"/>
        <dbReference type="ChEBI" id="CHEBI:15378"/>
        <dbReference type="ChEBI" id="CHEBI:33019"/>
        <dbReference type="ChEBI" id="CHEBI:35235"/>
        <dbReference type="ChEBI" id="CHEBI:37563"/>
        <dbReference type="ChEBI" id="CHEBI:59458"/>
        <dbReference type="ChEBI" id="CHEBI:60377"/>
        <dbReference type="EC" id="6.3.2.5"/>
    </reaction>
</comment>
<dbReference type="AlphaFoldDB" id="A0A150JB26"/>
<dbReference type="EC" id="4.1.1.36" evidence="3"/>
<keyword evidence="2 3" id="KW-0456">Lyase</keyword>
<comment type="cofactor">
    <cofactor evidence="3">
        <name>FMN</name>
        <dbReference type="ChEBI" id="CHEBI:58210"/>
    </cofactor>
    <text evidence="3">Binds 1 FMN per subunit.</text>
</comment>
<evidence type="ECO:0000256" key="1">
    <source>
        <dbReference type="ARBA" id="ARBA00022793"/>
    </source>
</evidence>
<comment type="catalytic activity">
    <reaction evidence="3">
        <text>N-[(R)-4-phosphopantothenoyl]-L-cysteine + H(+) = (R)-4'-phosphopantetheine + CO2</text>
        <dbReference type="Rhea" id="RHEA:16793"/>
        <dbReference type="ChEBI" id="CHEBI:15378"/>
        <dbReference type="ChEBI" id="CHEBI:16526"/>
        <dbReference type="ChEBI" id="CHEBI:59458"/>
        <dbReference type="ChEBI" id="CHEBI:61723"/>
        <dbReference type="EC" id="4.1.1.36"/>
    </reaction>
</comment>
<feature type="domain" description="Flavoprotein" evidence="4">
    <location>
        <begin position="18"/>
        <end position="185"/>
    </location>
</feature>
<comment type="similarity">
    <text evidence="3">In the C-terminal section; belongs to the PPC synthetase family.</text>
</comment>
<feature type="binding site" evidence="3">
    <location>
        <position position="323"/>
    </location>
    <ligand>
        <name>CTP</name>
        <dbReference type="ChEBI" id="CHEBI:37563"/>
    </ligand>
</feature>
<name>A0A150JB26_9EURY</name>
<feature type="binding site" evidence="3">
    <location>
        <position position="281"/>
    </location>
    <ligand>
        <name>CTP</name>
        <dbReference type="ChEBI" id="CHEBI:37563"/>
    </ligand>
</feature>